<organism evidence="2 3">
    <name type="scientific">Pseudomonas saxonica</name>
    <dbReference type="NCBI Taxonomy" id="2600598"/>
    <lineage>
        <taxon>Bacteria</taxon>
        <taxon>Pseudomonadati</taxon>
        <taxon>Pseudomonadota</taxon>
        <taxon>Gammaproteobacteria</taxon>
        <taxon>Pseudomonadales</taxon>
        <taxon>Pseudomonadaceae</taxon>
        <taxon>Pseudomonas</taxon>
    </lineage>
</organism>
<reference evidence="2 3" key="1">
    <citation type="submission" date="2019-06" db="EMBL/GenBank/DDBJ databases">
        <title>Pseudomonas bimorpha sp. nov. isolated from bovine raw milk and skim milk concentrate.</title>
        <authorList>
            <person name="Hofmann K."/>
            <person name="Huptas C."/>
            <person name="Doll E."/>
            <person name="Scherer S."/>
            <person name="Wenning M."/>
        </authorList>
    </citation>
    <scope>NUCLEOTIDE SEQUENCE [LARGE SCALE GENOMIC DNA]</scope>
    <source>
        <strain evidence="2 3">DSM 108989</strain>
    </source>
</reference>
<sequence>MNSTYFHAKTLGFYLDEVHGPRTILVDDPAWKRPTKLVKNPEWPDRQMVAPQLEVPDESAYAPQVEASNPMCSLPPRNELVEITGAYHQELLQAQALGKVIQANAKGFPVAKAPPPLTKTELAVRERAWRDSVLLTTDALVVRHRDELEAERPASLSADQYRELQGFRLALRDWTEAASFPDSSKRPVEPDWLENGQVKAATA</sequence>
<comment type="caution">
    <text evidence="2">The sequence shown here is derived from an EMBL/GenBank/DDBJ whole genome shotgun (WGS) entry which is preliminary data.</text>
</comment>
<protein>
    <submittedName>
        <fullName evidence="2">Phage tail protein</fullName>
    </submittedName>
</protein>
<dbReference type="RefSeq" id="WP_146385992.1">
    <property type="nucleotide sequence ID" value="NZ_VFIO01000005.1"/>
</dbReference>
<keyword evidence="3" id="KW-1185">Reference proteome</keyword>
<gene>
    <name evidence="2" type="ORF">FJD38_14940</name>
</gene>
<proteinExistence type="predicted"/>
<name>A0ABY3GH22_9PSED</name>
<accession>A0ABY3GH22</accession>
<evidence type="ECO:0000313" key="3">
    <source>
        <dbReference type="Proteomes" id="UP000318428"/>
    </source>
</evidence>
<evidence type="ECO:0000256" key="1">
    <source>
        <dbReference type="SAM" id="MobiDB-lite"/>
    </source>
</evidence>
<feature type="region of interest" description="Disordered" evidence="1">
    <location>
        <begin position="179"/>
        <end position="203"/>
    </location>
</feature>
<dbReference type="Proteomes" id="UP000318428">
    <property type="component" value="Unassembled WGS sequence"/>
</dbReference>
<evidence type="ECO:0000313" key="2">
    <source>
        <dbReference type="EMBL" id="TWR88700.1"/>
    </source>
</evidence>
<dbReference type="EMBL" id="VFIO01000005">
    <property type="protein sequence ID" value="TWR88700.1"/>
    <property type="molecule type" value="Genomic_DNA"/>
</dbReference>